<keyword evidence="4 10" id="KW-0812">Transmembrane</keyword>
<dbReference type="PANTHER" id="PTHR21137:SF35">
    <property type="entry name" value="ODORANT RECEPTOR 19A-RELATED"/>
    <property type="match status" value="1"/>
</dbReference>
<feature type="transmembrane region" description="Helical" evidence="10">
    <location>
        <begin position="200"/>
        <end position="227"/>
    </location>
</feature>
<comment type="subcellular location">
    <subcellularLocation>
        <location evidence="1">Cell membrane</location>
        <topology evidence="1">Multi-pass membrane protein</topology>
    </subcellularLocation>
</comment>
<evidence type="ECO:0000256" key="10">
    <source>
        <dbReference type="SAM" id="Phobius"/>
    </source>
</evidence>
<evidence type="ECO:0000256" key="2">
    <source>
        <dbReference type="ARBA" id="ARBA00022475"/>
    </source>
</evidence>
<keyword evidence="6 10" id="KW-1133">Transmembrane helix</keyword>
<dbReference type="PANTHER" id="PTHR21137">
    <property type="entry name" value="ODORANT RECEPTOR"/>
    <property type="match status" value="1"/>
</dbReference>
<keyword evidence="2" id="KW-1003">Cell membrane</keyword>
<evidence type="ECO:0000256" key="8">
    <source>
        <dbReference type="ARBA" id="ARBA00023170"/>
    </source>
</evidence>
<proteinExistence type="evidence at transcript level"/>
<evidence type="ECO:0000313" key="11">
    <source>
        <dbReference type="EMBL" id="AQN78480.1"/>
    </source>
</evidence>
<dbReference type="Pfam" id="PF02949">
    <property type="entry name" value="7tm_6"/>
    <property type="match status" value="1"/>
</dbReference>
<evidence type="ECO:0000256" key="1">
    <source>
        <dbReference type="ARBA" id="ARBA00004651"/>
    </source>
</evidence>
<dbReference type="AlphaFoldDB" id="A0A1S5VFS1"/>
<keyword evidence="5" id="KW-0552">Olfaction</keyword>
<name>A0A1S5VFS1_9HYME</name>
<evidence type="ECO:0000256" key="4">
    <source>
        <dbReference type="ARBA" id="ARBA00022692"/>
    </source>
</evidence>
<evidence type="ECO:0000256" key="7">
    <source>
        <dbReference type="ARBA" id="ARBA00023136"/>
    </source>
</evidence>
<organism evidence="11">
    <name type="scientific">Meteorus pulchricornis</name>
    <dbReference type="NCBI Taxonomy" id="51522"/>
    <lineage>
        <taxon>Eukaryota</taxon>
        <taxon>Metazoa</taxon>
        <taxon>Ecdysozoa</taxon>
        <taxon>Arthropoda</taxon>
        <taxon>Hexapoda</taxon>
        <taxon>Insecta</taxon>
        <taxon>Pterygota</taxon>
        <taxon>Neoptera</taxon>
        <taxon>Endopterygota</taxon>
        <taxon>Hymenoptera</taxon>
        <taxon>Apocrita</taxon>
        <taxon>Ichneumonoidea</taxon>
        <taxon>Braconidae</taxon>
        <taxon>Meteorinae</taxon>
        <taxon>Meteorus</taxon>
    </lineage>
</organism>
<keyword evidence="7 10" id="KW-0472">Membrane</keyword>
<dbReference type="GO" id="GO:0004984">
    <property type="term" value="F:olfactory receptor activity"/>
    <property type="evidence" value="ECO:0007669"/>
    <property type="project" value="InterPro"/>
</dbReference>
<keyword evidence="3" id="KW-0716">Sensory transduction</keyword>
<dbReference type="InterPro" id="IPR004117">
    <property type="entry name" value="7tm6_olfct_rcpt"/>
</dbReference>
<keyword evidence="9" id="KW-0807">Transducer</keyword>
<reference evidence="11" key="1">
    <citation type="journal article" date="2017" name="Comp. Biochem. Physiol. Part D Genomics Proteomics">
        <title>Candidate chemosensory genes identified in the endoparasitoid Meteorus pulchricornis (Hymenoptera: Braconidae) by antennal transcriptome analysis.</title>
        <authorList>
            <person name="Sheng S."/>
            <person name="Liao C.W."/>
            <person name="Zheng Y."/>
            <person name="Zhou Y."/>
            <person name="Xu Y."/>
            <person name="Song W.M."/>
            <person name="He P."/>
            <person name="Zhang J."/>
            <person name="Wu F.A."/>
        </authorList>
    </citation>
    <scope>NUCLEOTIDE SEQUENCE</scope>
    <source>
        <strain evidence="11">Zhenjiang</strain>
    </source>
</reference>
<feature type="transmembrane region" description="Helical" evidence="10">
    <location>
        <begin position="84"/>
        <end position="106"/>
    </location>
</feature>
<accession>A0A1S5VFS1</accession>
<dbReference type="GO" id="GO:0005886">
    <property type="term" value="C:plasma membrane"/>
    <property type="evidence" value="ECO:0007669"/>
    <property type="project" value="UniProtKB-SubCell"/>
</dbReference>
<evidence type="ECO:0000256" key="9">
    <source>
        <dbReference type="ARBA" id="ARBA00023224"/>
    </source>
</evidence>
<feature type="transmembrane region" description="Helical" evidence="10">
    <location>
        <begin position="57"/>
        <end position="78"/>
    </location>
</feature>
<dbReference type="EMBL" id="KY445545">
    <property type="protein sequence ID" value="AQN78480.1"/>
    <property type="molecule type" value="mRNA"/>
</dbReference>
<dbReference type="GO" id="GO:0005549">
    <property type="term" value="F:odorant binding"/>
    <property type="evidence" value="ECO:0007669"/>
    <property type="project" value="InterPro"/>
</dbReference>
<feature type="transmembrane region" description="Helical" evidence="10">
    <location>
        <begin position="140"/>
        <end position="162"/>
    </location>
</feature>
<keyword evidence="8 11" id="KW-0675">Receptor</keyword>
<sequence length="279" mass="31562">MSGSRQTSNMKKGTNEAKNVASDIDAQYAFQINQWLFEPLGLWPHARTSIIDKMFRAMRIFACLFLLAFVTIPGFFLFLQVRGVAALTGPFILYVMSSFKYVLLILGQRDFLNCLETIFADWHKLNSTNERNIMIVSAKYGRMATVICATCMYSAWILYAGIFPRISGITVTADNETIRTFAFPGYYKFFDPQKSPAYEIIYYLHCCCAFVMLSITCATCSLAVAFVMHACGQLEITITWLKGLVAKTGDGEDSNIRLSMIVQHHVKTLRCKNDRISND</sequence>
<evidence type="ECO:0000256" key="6">
    <source>
        <dbReference type="ARBA" id="ARBA00022989"/>
    </source>
</evidence>
<dbReference type="GO" id="GO:0007165">
    <property type="term" value="P:signal transduction"/>
    <property type="evidence" value="ECO:0007669"/>
    <property type="project" value="UniProtKB-KW"/>
</dbReference>
<evidence type="ECO:0000256" key="3">
    <source>
        <dbReference type="ARBA" id="ARBA00022606"/>
    </source>
</evidence>
<evidence type="ECO:0000256" key="5">
    <source>
        <dbReference type="ARBA" id="ARBA00022725"/>
    </source>
</evidence>
<protein>
    <submittedName>
        <fullName evidence="11">Olfactory receptor 78</fullName>
    </submittedName>
</protein>